<evidence type="ECO:0000313" key="2">
    <source>
        <dbReference type="WBParaSite" id="MCU_011053-RA"/>
    </source>
</evidence>
<protein>
    <submittedName>
        <fullName evidence="2">Uncharacterized protein</fullName>
    </submittedName>
</protein>
<accession>A0A5K3FVV5</accession>
<proteinExistence type="predicted"/>
<organism evidence="2">
    <name type="scientific">Mesocestoides corti</name>
    <name type="common">Flatworm</name>
    <dbReference type="NCBI Taxonomy" id="53468"/>
    <lineage>
        <taxon>Eukaryota</taxon>
        <taxon>Metazoa</taxon>
        <taxon>Spiralia</taxon>
        <taxon>Lophotrochozoa</taxon>
        <taxon>Platyhelminthes</taxon>
        <taxon>Cestoda</taxon>
        <taxon>Eucestoda</taxon>
        <taxon>Cyclophyllidea</taxon>
        <taxon>Mesocestoididae</taxon>
        <taxon>Mesocestoides</taxon>
    </lineage>
</organism>
<evidence type="ECO:0000256" key="1">
    <source>
        <dbReference type="SAM" id="MobiDB-lite"/>
    </source>
</evidence>
<feature type="compositionally biased region" description="Polar residues" evidence="1">
    <location>
        <begin position="7"/>
        <end position="17"/>
    </location>
</feature>
<name>A0A5K3FVV5_MESCO</name>
<reference evidence="2" key="1">
    <citation type="submission" date="2019-11" db="UniProtKB">
        <authorList>
            <consortium name="WormBaseParasite"/>
        </authorList>
    </citation>
    <scope>IDENTIFICATION</scope>
</reference>
<dbReference type="WBParaSite" id="MCU_011053-RA">
    <property type="protein sequence ID" value="MCU_011053-RA"/>
    <property type="gene ID" value="MCU_011053"/>
</dbReference>
<sequence length="60" mass="6747">MEKILEKNTQSLGRLNANNRNSKNRKSVGSTNCLPNSKTDKISSAKWNPWVADKSMNPRS</sequence>
<feature type="compositionally biased region" description="Polar residues" evidence="1">
    <location>
        <begin position="28"/>
        <end position="37"/>
    </location>
</feature>
<feature type="region of interest" description="Disordered" evidence="1">
    <location>
        <begin position="1"/>
        <end position="60"/>
    </location>
</feature>
<dbReference type="AlphaFoldDB" id="A0A5K3FVV5"/>